<protein>
    <submittedName>
        <fullName evidence="1">Uncharacterized protein</fullName>
    </submittedName>
</protein>
<organism evidence="1">
    <name type="scientific">marine sediment metagenome</name>
    <dbReference type="NCBI Taxonomy" id="412755"/>
    <lineage>
        <taxon>unclassified sequences</taxon>
        <taxon>metagenomes</taxon>
        <taxon>ecological metagenomes</taxon>
    </lineage>
</organism>
<sequence length="195" mass="22748">MTITWEFINIPRNKQLCIASLSPSIADHIFEFNLGAHKKGEETWVKVSENYISGDKTHNLQIRVKQDQHVLLLVKDRKGVEKNISFDVKKRWIDKGDICSTSEPINYQKYFVDSLGISEGDMYCEALFEEYRKLEVKNHITSQDYISGVDMKTKHINLQDSIRINVLAKELIKCCEGYFKNKSEEWRNIEINAKD</sequence>
<evidence type="ECO:0000313" key="1">
    <source>
        <dbReference type="EMBL" id="KKL23257.1"/>
    </source>
</evidence>
<name>A0A0F9CA88_9ZZZZ</name>
<dbReference type="EMBL" id="LAZR01037041">
    <property type="protein sequence ID" value="KKL23257.1"/>
    <property type="molecule type" value="Genomic_DNA"/>
</dbReference>
<proteinExistence type="predicted"/>
<dbReference type="AlphaFoldDB" id="A0A0F9CA88"/>
<reference evidence="1" key="1">
    <citation type="journal article" date="2015" name="Nature">
        <title>Complex archaea that bridge the gap between prokaryotes and eukaryotes.</title>
        <authorList>
            <person name="Spang A."/>
            <person name="Saw J.H."/>
            <person name="Jorgensen S.L."/>
            <person name="Zaremba-Niedzwiedzka K."/>
            <person name="Martijn J."/>
            <person name="Lind A.E."/>
            <person name="van Eijk R."/>
            <person name="Schleper C."/>
            <person name="Guy L."/>
            <person name="Ettema T.J."/>
        </authorList>
    </citation>
    <scope>NUCLEOTIDE SEQUENCE</scope>
</reference>
<gene>
    <name evidence="1" type="ORF">LCGC14_2427230</name>
</gene>
<accession>A0A0F9CA88</accession>
<comment type="caution">
    <text evidence="1">The sequence shown here is derived from an EMBL/GenBank/DDBJ whole genome shotgun (WGS) entry which is preliminary data.</text>
</comment>